<name>A0A0H5QTM6_9EUKA</name>
<proteinExistence type="predicted"/>
<organism evidence="1">
    <name type="scientific">Spongospora subterranea</name>
    <dbReference type="NCBI Taxonomy" id="70186"/>
    <lineage>
        <taxon>Eukaryota</taxon>
        <taxon>Sar</taxon>
        <taxon>Rhizaria</taxon>
        <taxon>Endomyxa</taxon>
        <taxon>Phytomyxea</taxon>
        <taxon>Plasmodiophorida</taxon>
        <taxon>Plasmodiophoridae</taxon>
        <taxon>Spongospora</taxon>
    </lineage>
</organism>
<dbReference type="EMBL" id="HACM01004474">
    <property type="protein sequence ID" value="CRZ04916.1"/>
    <property type="molecule type" value="Transcribed_RNA"/>
</dbReference>
<reference evidence="1" key="1">
    <citation type="submission" date="2015-04" db="EMBL/GenBank/DDBJ databases">
        <title>The genome sequence of the plant pathogenic Rhizarian Plasmodiophora brassicae reveals insights in its biotrophic life cycle and the origin of chitin synthesis.</title>
        <authorList>
            <person name="Schwelm A."/>
            <person name="Fogelqvist J."/>
            <person name="Knaust A."/>
            <person name="Julke S."/>
            <person name="Lilja T."/>
            <person name="Dhandapani V."/>
            <person name="Bonilla-Rosso G."/>
            <person name="Karlsson M."/>
            <person name="Shevchenko A."/>
            <person name="Choi S.R."/>
            <person name="Kim H.G."/>
            <person name="Park J.Y."/>
            <person name="Lim Y.P."/>
            <person name="Ludwig-Muller J."/>
            <person name="Dixelius C."/>
        </authorList>
    </citation>
    <scope>NUCLEOTIDE SEQUENCE</scope>
    <source>
        <tissue evidence="1">Potato root galls</tissue>
    </source>
</reference>
<accession>A0A0H5QTM6</accession>
<protein>
    <submittedName>
        <fullName evidence="1">Uncharacterized protein</fullName>
    </submittedName>
</protein>
<sequence length="110" mass="12427">MAPPTSLISADATPVGNRSSIGSKEFAIIVGNDGLRQRNHDQIVISTPTFLLDDKEYGDIQERGRLFEITNQIDYRQYMQYLNSDERGSPANHERVGITLFLYRIDHASV</sequence>
<feature type="non-terminal residue" evidence="1">
    <location>
        <position position="110"/>
    </location>
</feature>
<dbReference type="AlphaFoldDB" id="A0A0H5QTM6"/>
<evidence type="ECO:0000313" key="1">
    <source>
        <dbReference type="EMBL" id="CRZ04916.1"/>
    </source>
</evidence>